<sequence>MRLKVPAWLRISLEIILLAFFSVVLTVGAGIYNLAWYSPKVPAPVSPADQNLTFESTRLVTADGVKLAAWYVPRRAGTSRSAVIVLPDFTLDKGAIFPHVAFLAEQFNVLALDFRRAGESEAAPSTVAIREQLDLQAAIAWLQGRGINNIGVYGFGVGGSIALTAAARNEDVLAAVAEGAYADLREAVHAPFQPFGVAREHLINVSVWLGRTSLGLDLDDASPRQSLKEIGDKPLLVIHASGDTLVPLEQAEVLRAAIAGDPQAEFWLEADAIRGQGSAEFARRVTEFFQKHLP</sequence>
<dbReference type="InterPro" id="IPR029058">
    <property type="entry name" value="AB_hydrolase_fold"/>
</dbReference>
<dbReference type="SUPFAM" id="SSF53474">
    <property type="entry name" value="alpha/beta-Hydrolases"/>
    <property type="match status" value="1"/>
</dbReference>
<protein>
    <recommendedName>
        <fullName evidence="2">AB hydrolase-1 domain-containing protein</fullName>
    </recommendedName>
</protein>
<dbReference type="Pfam" id="PF00561">
    <property type="entry name" value="Abhydrolase_1"/>
    <property type="match status" value="1"/>
</dbReference>
<proteinExistence type="predicted"/>
<evidence type="ECO:0000259" key="2">
    <source>
        <dbReference type="Pfam" id="PF00561"/>
    </source>
</evidence>
<keyword evidence="1" id="KW-0812">Transmembrane</keyword>
<name>A0A1F7U4U8_9BACT</name>
<dbReference type="PANTHER" id="PTHR12277:SF81">
    <property type="entry name" value="PROTEIN ABHD13"/>
    <property type="match status" value="1"/>
</dbReference>
<dbReference type="Proteomes" id="UP000177088">
    <property type="component" value="Unassembled WGS sequence"/>
</dbReference>
<keyword evidence="1" id="KW-1133">Transmembrane helix</keyword>
<dbReference type="EMBL" id="MGEA01000084">
    <property type="protein sequence ID" value="OGL72784.1"/>
    <property type="molecule type" value="Genomic_DNA"/>
</dbReference>
<feature type="transmembrane region" description="Helical" evidence="1">
    <location>
        <begin position="12"/>
        <end position="37"/>
    </location>
</feature>
<feature type="domain" description="AB hydrolase-1" evidence="2">
    <location>
        <begin position="102"/>
        <end position="211"/>
    </location>
</feature>
<keyword evidence="1" id="KW-0472">Membrane</keyword>
<evidence type="ECO:0000313" key="4">
    <source>
        <dbReference type="Proteomes" id="UP000177088"/>
    </source>
</evidence>
<comment type="caution">
    <text evidence="3">The sequence shown here is derived from an EMBL/GenBank/DDBJ whole genome shotgun (WGS) entry which is preliminary data.</text>
</comment>
<accession>A0A1F7U4U8</accession>
<dbReference type="AlphaFoldDB" id="A0A1F7U4U8"/>
<dbReference type="Gene3D" id="3.40.50.1820">
    <property type="entry name" value="alpha/beta hydrolase"/>
    <property type="match status" value="1"/>
</dbReference>
<organism evidence="3 4">
    <name type="scientific">Candidatus Uhrbacteria bacterium RIFCSPHIGHO2_02_FULL_60_10</name>
    <dbReference type="NCBI Taxonomy" id="1802392"/>
    <lineage>
        <taxon>Bacteria</taxon>
        <taxon>Candidatus Uhriibacteriota</taxon>
    </lineage>
</organism>
<gene>
    <name evidence="3" type="ORF">A3C96_03385</name>
</gene>
<reference evidence="3 4" key="1">
    <citation type="journal article" date="2016" name="Nat. Commun.">
        <title>Thousands of microbial genomes shed light on interconnected biogeochemical processes in an aquifer system.</title>
        <authorList>
            <person name="Anantharaman K."/>
            <person name="Brown C.T."/>
            <person name="Hug L.A."/>
            <person name="Sharon I."/>
            <person name="Castelle C.J."/>
            <person name="Probst A.J."/>
            <person name="Thomas B.C."/>
            <person name="Singh A."/>
            <person name="Wilkins M.J."/>
            <person name="Karaoz U."/>
            <person name="Brodie E.L."/>
            <person name="Williams K.H."/>
            <person name="Hubbard S.S."/>
            <person name="Banfield J.F."/>
        </authorList>
    </citation>
    <scope>NUCLEOTIDE SEQUENCE [LARGE SCALE GENOMIC DNA]</scope>
</reference>
<evidence type="ECO:0000256" key="1">
    <source>
        <dbReference type="SAM" id="Phobius"/>
    </source>
</evidence>
<dbReference type="PANTHER" id="PTHR12277">
    <property type="entry name" value="ALPHA/BETA HYDROLASE DOMAIN-CONTAINING PROTEIN"/>
    <property type="match status" value="1"/>
</dbReference>
<evidence type="ECO:0000313" key="3">
    <source>
        <dbReference type="EMBL" id="OGL72784.1"/>
    </source>
</evidence>
<dbReference type="InterPro" id="IPR000073">
    <property type="entry name" value="AB_hydrolase_1"/>
</dbReference>